<dbReference type="Proteomes" id="UP000310108">
    <property type="component" value="Unassembled WGS sequence"/>
</dbReference>
<proteinExistence type="predicted"/>
<dbReference type="AlphaFoldDB" id="A0A4U6XPP2"/>
<keyword evidence="2" id="KW-1185">Reference proteome</keyword>
<protein>
    <submittedName>
        <fullName evidence="1">Uncharacterized protein</fullName>
    </submittedName>
</protein>
<name>A0A4U6XPP2_9PEZI</name>
<evidence type="ECO:0000313" key="1">
    <source>
        <dbReference type="EMBL" id="TKW57732.1"/>
    </source>
</evidence>
<organism evidence="1 2">
    <name type="scientific">Colletotrichum tanaceti</name>
    <dbReference type="NCBI Taxonomy" id="1306861"/>
    <lineage>
        <taxon>Eukaryota</taxon>
        <taxon>Fungi</taxon>
        <taxon>Dikarya</taxon>
        <taxon>Ascomycota</taxon>
        <taxon>Pezizomycotina</taxon>
        <taxon>Sordariomycetes</taxon>
        <taxon>Hypocreomycetidae</taxon>
        <taxon>Glomerellales</taxon>
        <taxon>Glomerellaceae</taxon>
        <taxon>Colletotrichum</taxon>
        <taxon>Colletotrichum destructivum species complex</taxon>
    </lineage>
</organism>
<evidence type="ECO:0000313" key="2">
    <source>
        <dbReference type="Proteomes" id="UP000310108"/>
    </source>
</evidence>
<dbReference type="OrthoDB" id="4808018at2759"/>
<dbReference type="EMBL" id="PJEX01000036">
    <property type="protein sequence ID" value="TKW57732.1"/>
    <property type="molecule type" value="Genomic_DNA"/>
</dbReference>
<reference evidence="1 2" key="1">
    <citation type="journal article" date="2019" name="PLoS ONE">
        <title>Comparative genome analysis indicates high evolutionary potential of pathogenicity genes in Colletotrichum tanaceti.</title>
        <authorList>
            <person name="Lelwala R.V."/>
            <person name="Korhonen P.K."/>
            <person name="Young N.D."/>
            <person name="Scott J.B."/>
            <person name="Ades P.A."/>
            <person name="Gasser R.B."/>
            <person name="Taylor P.W.J."/>
        </authorList>
    </citation>
    <scope>NUCLEOTIDE SEQUENCE [LARGE SCALE GENOMIC DNA]</scope>
    <source>
        <strain evidence="1">BRIP57314</strain>
    </source>
</reference>
<gene>
    <name evidence="1" type="ORF">CTA1_9162</name>
</gene>
<comment type="caution">
    <text evidence="1">The sequence shown here is derived from an EMBL/GenBank/DDBJ whole genome shotgun (WGS) entry which is preliminary data.</text>
</comment>
<sequence>MRRFNDHLRQCFAKIVRSTGVKKRNTEVNDTKVEAKVDAKVHDEAGAKINTEFTCHTCCQSLKAAPKHKLSVAAKKGWNYRPDTEFPWRLEQVVEEEENWRGTWVLEVKDLQAMDWGTACVSKANGTGGQYQRQPTRHLPFVPDRDGYRETLAAGGQDDLMVQLGKR</sequence>
<accession>A0A4U6XPP2</accession>